<proteinExistence type="predicted"/>
<dbReference type="AlphaFoldDB" id="A0A0C3NIG0"/>
<dbReference type="EMBL" id="KN832073">
    <property type="protein sequence ID" value="KIN95208.1"/>
    <property type="molecule type" value="Genomic_DNA"/>
</dbReference>
<evidence type="ECO:0000313" key="1">
    <source>
        <dbReference type="EMBL" id="KIN95208.1"/>
    </source>
</evidence>
<evidence type="ECO:0000313" key="2">
    <source>
        <dbReference type="Proteomes" id="UP000054217"/>
    </source>
</evidence>
<keyword evidence="2" id="KW-1185">Reference proteome</keyword>
<sequence>MAHQRSPITITEPNTVSSSAYLSWRFSHSNQTVSEKHAHNSGKPNPLAAAGISVRTPCPLHLAL</sequence>
<organism evidence="1 2">
    <name type="scientific">Pisolithus tinctorius Marx 270</name>
    <dbReference type="NCBI Taxonomy" id="870435"/>
    <lineage>
        <taxon>Eukaryota</taxon>
        <taxon>Fungi</taxon>
        <taxon>Dikarya</taxon>
        <taxon>Basidiomycota</taxon>
        <taxon>Agaricomycotina</taxon>
        <taxon>Agaricomycetes</taxon>
        <taxon>Agaricomycetidae</taxon>
        <taxon>Boletales</taxon>
        <taxon>Sclerodermatineae</taxon>
        <taxon>Pisolithaceae</taxon>
        <taxon>Pisolithus</taxon>
    </lineage>
</organism>
<reference evidence="1 2" key="1">
    <citation type="submission" date="2014-04" db="EMBL/GenBank/DDBJ databases">
        <authorList>
            <consortium name="DOE Joint Genome Institute"/>
            <person name="Kuo A."/>
            <person name="Kohler A."/>
            <person name="Costa M.D."/>
            <person name="Nagy L.G."/>
            <person name="Floudas D."/>
            <person name="Copeland A."/>
            <person name="Barry K.W."/>
            <person name="Cichocki N."/>
            <person name="Veneault-Fourrey C."/>
            <person name="LaButti K."/>
            <person name="Lindquist E.A."/>
            <person name="Lipzen A."/>
            <person name="Lundell T."/>
            <person name="Morin E."/>
            <person name="Murat C."/>
            <person name="Sun H."/>
            <person name="Tunlid A."/>
            <person name="Henrissat B."/>
            <person name="Grigoriev I.V."/>
            <person name="Hibbett D.S."/>
            <person name="Martin F."/>
            <person name="Nordberg H.P."/>
            <person name="Cantor M.N."/>
            <person name="Hua S.X."/>
        </authorList>
    </citation>
    <scope>NUCLEOTIDE SEQUENCE [LARGE SCALE GENOMIC DNA]</scope>
    <source>
        <strain evidence="1 2">Marx 270</strain>
    </source>
</reference>
<dbReference type="InParanoid" id="A0A0C3NIG0"/>
<dbReference type="HOGENOM" id="CLU_2868593_0_0_1"/>
<gene>
    <name evidence="1" type="ORF">M404DRAFT_1007693</name>
</gene>
<accession>A0A0C3NIG0</accession>
<dbReference type="Proteomes" id="UP000054217">
    <property type="component" value="Unassembled WGS sequence"/>
</dbReference>
<protein>
    <submittedName>
        <fullName evidence="1">Uncharacterized protein</fullName>
    </submittedName>
</protein>
<name>A0A0C3NIG0_PISTI</name>
<reference evidence="2" key="2">
    <citation type="submission" date="2015-01" db="EMBL/GenBank/DDBJ databases">
        <title>Evolutionary Origins and Diversification of the Mycorrhizal Mutualists.</title>
        <authorList>
            <consortium name="DOE Joint Genome Institute"/>
            <consortium name="Mycorrhizal Genomics Consortium"/>
            <person name="Kohler A."/>
            <person name="Kuo A."/>
            <person name="Nagy L.G."/>
            <person name="Floudas D."/>
            <person name="Copeland A."/>
            <person name="Barry K.W."/>
            <person name="Cichocki N."/>
            <person name="Veneault-Fourrey C."/>
            <person name="LaButti K."/>
            <person name="Lindquist E.A."/>
            <person name="Lipzen A."/>
            <person name="Lundell T."/>
            <person name="Morin E."/>
            <person name="Murat C."/>
            <person name="Riley R."/>
            <person name="Ohm R."/>
            <person name="Sun H."/>
            <person name="Tunlid A."/>
            <person name="Henrissat B."/>
            <person name="Grigoriev I.V."/>
            <person name="Hibbett D.S."/>
            <person name="Martin F."/>
        </authorList>
    </citation>
    <scope>NUCLEOTIDE SEQUENCE [LARGE SCALE GENOMIC DNA]</scope>
    <source>
        <strain evidence="2">Marx 270</strain>
    </source>
</reference>